<name>A0A1G6EWG9_9BACT</name>
<feature type="compositionally biased region" description="Basic and acidic residues" evidence="1">
    <location>
        <begin position="120"/>
        <end position="129"/>
    </location>
</feature>
<evidence type="ECO:0000313" key="3">
    <source>
        <dbReference type="Proteomes" id="UP000198771"/>
    </source>
</evidence>
<dbReference type="STRING" id="617002.SAMN05660653_03233"/>
<feature type="compositionally biased region" description="Basic and acidic residues" evidence="1">
    <location>
        <begin position="1"/>
        <end position="19"/>
    </location>
</feature>
<feature type="region of interest" description="Disordered" evidence="1">
    <location>
        <begin position="108"/>
        <end position="129"/>
    </location>
</feature>
<proteinExistence type="predicted"/>
<gene>
    <name evidence="2" type="ORF">SAMN05660653_03233</name>
</gene>
<evidence type="ECO:0000313" key="2">
    <source>
        <dbReference type="EMBL" id="SDB61766.1"/>
    </source>
</evidence>
<organism evidence="2 3">
    <name type="scientific">Desulfonatronum thiosulfatophilum</name>
    <dbReference type="NCBI Taxonomy" id="617002"/>
    <lineage>
        <taxon>Bacteria</taxon>
        <taxon>Pseudomonadati</taxon>
        <taxon>Thermodesulfobacteriota</taxon>
        <taxon>Desulfovibrionia</taxon>
        <taxon>Desulfovibrionales</taxon>
        <taxon>Desulfonatronaceae</taxon>
        <taxon>Desulfonatronum</taxon>
    </lineage>
</organism>
<protein>
    <submittedName>
        <fullName evidence="2">Uncharacterized protein</fullName>
    </submittedName>
</protein>
<evidence type="ECO:0000256" key="1">
    <source>
        <dbReference type="SAM" id="MobiDB-lite"/>
    </source>
</evidence>
<feature type="region of interest" description="Disordered" evidence="1">
    <location>
        <begin position="1"/>
        <end position="29"/>
    </location>
</feature>
<accession>A0A1G6EWG9</accession>
<dbReference type="EMBL" id="FMXO01000026">
    <property type="protein sequence ID" value="SDB61766.1"/>
    <property type="molecule type" value="Genomic_DNA"/>
</dbReference>
<dbReference type="Proteomes" id="UP000198771">
    <property type="component" value="Unassembled WGS sequence"/>
</dbReference>
<keyword evidence="3" id="KW-1185">Reference proteome</keyword>
<reference evidence="2 3" key="1">
    <citation type="submission" date="2016-10" db="EMBL/GenBank/DDBJ databases">
        <authorList>
            <person name="de Groot N.N."/>
        </authorList>
    </citation>
    <scope>NUCLEOTIDE SEQUENCE [LARGE SCALE GENOMIC DNA]</scope>
    <source>
        <strain evidence="2 3">ASO4-2</strain>
    </source>
</reference>
<sequence length="129" mass="15159">MKLDSETYRRGKERTEKQIKPAGQLENQHNLNYHDNKYVIDTEELSLNAEQNEQFLILDQVDFQAGDFDQPAEQGQKPSSIDHVLNPRQVQTEDNIEYDFSPLPEENYIQQMAESEEESGQDRDQENER</sequence>
<feature type="region of interest" description="Disordered" evidence="1">
    <location>
        <begin position="66"/>
        <end position="87"/>
    </location>
</feature>
<dbReference type="AlphaFoldDB" id="A0A1G6EWG9"/>